<evidence type="ECO:0000256" key="2">
    <source>
        <dbReference type="ARBA" id="ARBA00022737"/>
    </source>
</evidence>
<proteinExistence type="predicted"/>
<dbReference type="SUPFAM" id="SSF52075">
    <property type="entry name" value="Outer arm dynein light chain 1"/>
    <property type="match status" value="1"/>
</dbReference>
<dbReference type="AlphaFoldDB" id="A0A238BZ06"/>
<accession>A0A238BZ06</accession>
<sequence length="332" mass="38281">GIFQEVHAIVEDLSLKLGKSGEKWLQSATKKPKYFEFTPVELYAITERMKLAEPTTNGDGKTDVANYVEFLHNVRNLKIRGARGYVGTSNIIWNSLSFGLNLCKNITALWISDFDVCMIHDLHSVRHTCKRVVIHYSMKKLSDFLLEPDEMLPIENQEKWPFLEEIDFSFNELEEIDKSISLLNLVRKMNLSHNLLTSIGNHLQHLTMLTELNLSYNAIKSLDLWYTKLGLHKLYSLEVLDLTDNIVASPDDILTVGNLPCLDHIILRGNPVRQVIEYRIKVLEHFGERATEVKLDSRKPDQREADTISVRLALRKAREEKEEQIRKRAGDQ</sequence>
<dbReference type="Pfam" id="PF13855">
    <property type="entry name" value="LRR_8"/>
    <property type="match status" value="1"/>
</dbReference>
<dbReference type="InterPro" id="IPR001611">
    <property type="entry name" value="Leu-rich_rpt"/>
</dbReference>
<dbReference type="PANTHER" id="PTHR15454">
    <property type="entry name" value="NISCHARIN RELATED"/>
    <property type="match status" value="1"/>
</dbReference>
<protein>
    <recommendedName>
        <fullName evidence="5">Leucine Rich repeat-containing domain protein</fullName>
    </recommendedName>
</protein>
<dbReference type="Proteomes" id="UP000242913">
    <property type="component" value="Unassembled WGS sequence"/>
</dbReference>
<evidence type="ECO:0000313" key="4">
    <source>
        <dbReference type="Proteomes" id="UP000242913"/>
    </source>
</evidence>
<dbReference type="InterPro" id="IPR032675">
    <property type="entry name" value="LRR_dom_sf"/>
</dbReference>
<dbReference type="GO" id="GO:0005737">
    <property type="term" value="C:cytoplasm"/>
    <property type="evidence" value="ECO:0007669"/>
    <property type="project" value="TreeGrafter"/>
</dbReference>
<keyword evidence="4" id="KW-1185">Reference proteome</keyword>
<dbReference type="OrthoDB" id="430293at2759"/>
<dbReference type="Gene3D" id="3.80.10.10">
    <property type="entry name" value="Ribonuclease Inhibitor"/>
    <property type="match status" value="1"/>
</dbReference>
<gene>
    <name evidence="3" type="ORF">X798_02482</name>
</gene>
<evidence type="ECO:0000256" key="1">
    <source>
        <dbReference type="ARBA" id="ARBA00022614"/>
    </source>
</evidence>
<reference evidence="3 4" key="1">
    <citation type="submission" date="2015-12" db="EMBL/GenBank/DDBJ databases">
        <title>Draft genome of the nematode, Onchocerca flexuosa.</title>
        <authorList>
            <person name="Mitreva M."/>
        </authorList>
    </citation>
    <scope>NUCLEOTIDE SEQUENCE [LARGE SCALE GENOMIC DNA]</scope>
    <source>
        <strain evidence="3">Red Deer</strain>
    </source>
</reference>
<keyword evidence="2" id="KW-0677">Repeat</keyword>
<dbReference type="EMBL" id="KZ269986">
    <property type="protein sequence ID" value="OZC10439.1"/>
    <property type="molecule type" value="Genomic_DNA"/>
</dbReference>
<evidence type="ECO:0000313" key="3">
    <source>
        <dbReference type="EMBL" id="OZC10439.1"/>
    </source>
</evidence>
<feature type="non-terminal residue" evidence="3">
    <location>
        <position position="1"/>
    </location>
</feature>
<name>A0A238BZ06_9BILA</name>
<keyword evidence="1" id="KW-0433">Leucine-rich repeat</keyword>
<evidence type="ECO:0008006" key="5">
    <source>
        <dbReference type="Google" id="ProtNLM"/>
    </source>
</evidence>
<organism evidence="3 4">
    <name type="scientific">Onchocerca flexuosa</name>
    <dbReference type="NCBI Taxonomy" id="387005"/>
    <lineage>
        <taxon>Eukaryota</taxon>
        <taxon>Metazoa</taxon>
        <taxon>Ecdysozoa</taxon>
        <taxon>Nematoda</taxon>
        <taxon>Chromadorea</taxon>
        <taxon>Rhabditida</taxon>
        <taxon>Spirurina</taxon>
        <taxon>Spiruromorpha</taxon>
        <taxon>Filarioidea</taxon>
        <taxon>Onchocercidae</taxon>
        <taxon>Onchocerca</taxon>
    </lineage>
</organism>
<dbReference type="PANTHER" id="PTHR15454:SF35">
    <property type="entry name" value="NISCHARIN"/>
    <property type="match status" value="1"/>
</dbReference>